<dbReference type="Gene3D" id="3.20.20.70">
    <property type="entry name" value="Aldolase class I"/>
    <property type="match status" value="1"/>
</dbReference>
<dbReference type="AlphaFoldDB" id="A0A841JY21"/>
<evidence type="ECO:0000256" key="4">
    <source>
        <dbReference type="ARBA" id="ARBA00022723"/>
    </source>
</evidence>
<dbReference type="GO" id="GO:0003824">
    <property type="term" value="F:catalytic activity"/>
    <property type="evidence" value="ECO:0007669"/>
    <property type="project" value="InterPro"/>
</dbReference>
<dbReference type="SFLD" id="SFLDG01067">
    <property type="entry name" value="SPASM/twitch_domain_containing"/>
    <property type="match status" value="1"/>
</dbReference>
<comment type="cofactor">
    <cofactor evidence="1">
        <name>[4Fe-4S] cluster</name>
        <dbReference type="ChEBI" id="CHEBI:49883"/>
    </cofactor>
</comment>
<dbReference type="PROSITE" id="PS51918">
    <property type="entry name" value="RADICAL_SAM"/>
    <property type="match status" value="1"/>
</dbReference>
<dbReference type="InterPro" id="IPR017200">
    <property type="entry name" value="PqqE-like"/>
</dbReference>
<dbReference type="InterPro" id="IPR013785">
    <property type="entry name" value="Aldolase_TIM"/>
</dbReference>
<dbReference type="InterPro" id="IPR058240">
    <property type="entry name" value="rSAM_sf"/>
</dbReference>
<gene>
    <name evidence="8" type="ORF">HNQ77_001282</name>
</gene>
<dbReference type="PIRSF" id="PIRSF037420">
    <property type="entry name" value="PQQ_syn_pqqE"/>
    <property type="match status" value="1"/>
</dbReference>
<dbReference type="Proteomes" id="UP000538666">
    <property type="component" value="Unassembled WGS sequence"/>
</dbReference>
<keyword evidence="5" id="KW-0408">Iron</keyword>
<name>A0A841JY21_9BACT</name>
<accession>A0A841JY21</accession>
<keyword evidence="2" id="KW-0004">4Fe-4S</keyword>
<evidence type="ECO:0000256" key="2">
    <source>
        <dbReference type="ARBA" id="ARBA00022485"/>
    </source>
</evidence>
<evidence type="ECO:0000256" key="3">
    <source>
        <dbReference type="ARBA" id="ARBA00022691"/>
    </source>
</evidence>
<feature type="domain" description="Radical SAM core" evidence="7">
    <location>
        <begin position="22"/>
        <end position="239"/>
    </location>
</feature>
<sequence length="354" mass="39606">MTTSLVQIATPPAASSLASQVIEQLPVLVLFPHNRCNCRCLMCDIWRIREVREIRTEDLLPHLESFRALGTRWIALSGGEALLHQDLRGFMEVLRNEGIRITILSTGLLLGEKAAEIAEFVDDVIVSLDGPRETHNKIRRVRDAFEQMAHGIAGLRSLRKDMQIAARSTVQKNNFRQIAQTIDAAHELGLDSISFLPVDATSEAFNREDGWSDDRQATVTLSREEVTELSDGLEQLSIDYAEDFRSGFIRESPEKMRRIVHHFRSALGDAEPVAPRCNAPWVSAVVEADGTVRPCFFHPSIGNFYERPLAEIVNSDAALRFRASLDIESNAICKKCVCSLYYSEAPINSEDAAR</sequence>
<organism evidence="8 9">
    <name type="scientific">Silvibacterium bohemicum</name>
    <dbReference type="NCBI Taxonomy" id="1577686"/>
    <lineage>
        <taxon>Bacteria</taxon>
        <taxon>Pseudomonadati</taxon>
        <taxon>Acidobacteriota</taxon>
        <taxon>Terriglobia</taxon>
        <taxon>Terriglobales</taxon>
        <taxon>Acidobacteriaceae</taxon>
        <taxon>Silvibacterium</taxon>
    </lineage>
</organism>
<keyword evidence="9" id="KW-1185">Reference proteome</keyword>
<proteinExistence type="predicted"/>
<dbReference type="CDD" id="cd21109">
    <property type="entry name" value="SPASM"/>
    <property type="match status" value="1"/>
</dbReference>
<reference evidence="8 9" key="1">
    <citation type="submission" date="2020-08" db="EMBL/GenBank/DDBJ databases">
        <title>Genomic Encyclopedia of Type Strains, Phase IV (KMG-IV): sequencing the most valuable type-strain genomes for metagenomic binning, comparative biology and taxonomic classification.</title>
        <authorList>
            <person name="Goeker M."/>
        </authorList>
    </citation>
    <scope>NUCLEOTIDE SEQUENCE [LARGE SCALE GENOMIC DNA]</scope>
    <source>
        <strain evidence="8 9">DSM 103733</strain>
    </source>
</reference>
<protein>
    <submittedName>
        <fullName evidence="8">MoaA/NifB/PqqE/SkfB family radical SAM enzyme</fullName>
    </submittedName>
</protein>
<keyword evidence="3" id="KW-0949">S-adenosyl-L-methionine</keyword>
<keyword evidence="4" id="KW-0479">Metal-binding</keyword>
<evidence type="ECO:0000313" key="9">
    <source>
        <dbReference type="Proteomes" id="UP000538666"/>
    </source>
</evidence>
<keyword evidence="6" id="KW-0411">Iron-sulfur</keyword>
<dbReference type="OrthoDB" id="9808591at2"/>
<comment type="caution">
    <text evidence="8">The sequence shown here is derived from an EMBL/GenBank/DDBJ whole genome shotgun (WGS) entry which is preliminary data.</text>
</comment>
<dbReference type="GO" id="GO:0046872">
    <property type="term" value="F:metal ion binding"/>
    <property type="evidence" value="ECO:0007669"/>
    <property type="project" value="UniProtKB-KW"/>
</dbReference>
<dbReference type="Pfam" id="PF04055">
    <property type="entry name" value="Radical_SAM"/>
    <property type="match status" value="1"/>
</dbReference>
<evidence type="ECO:0000313" key="8">
    <source>
        <dbReference type="EMBL" id="MBB6143338.1"/>
    </source>
</evidence>
<dbReference type="InterPro" id="IPR023885">
    <property type="entry name" value="4Fe4S-binding_SPASM_dom"/>
</dbReference>
<dbReference type="GO" id="GO:0051539">
    <property type="term" value="F:4 iron, 4 sulfur cluster binding"/>
    <property type="evidence" value="ECO:0007669"/>
    <property type="project" value="UniProtKB-KW"/>
</dbReference>
<dbReference type="PANTHER" id="PTHR11228:SF7">
    <property type="entry name" value="PQQA PEPTIDE CYCLASE"/>
    <property type="match status" value="1"/>
</dbReference>
<dbReference type="InterPro" id="IPR007197">
    <property type="entry name" value="rSAM"/>
</dbReference>
<dbReference type="InterPro" id="IPR050377">
    <property type="entry name" value="Radical_SAM_PqqE_MftC-like"/>
</dbReference>
<dbReference type="SUPFAM" id="SSF102114">
    <property type="entry name" value="Radical SAM enzymes"/>
    <property type="match status" value="1"/>
</dbReference>
<evidence type="ECO:0000259" key="7">
    <source>
        <dbReference type="PROSITE" id="PS51918"/>
    </source>
</evidence>
<evidence type="ECO:0000256" key="1">
    <source>
        <dbReference type="ARBA" id="ARBA00001966"/>
    </source>
</evidence>
<evidence type="ECO:0000256" key="5">
    <source>
        <dbReference type="ARBA" id="ARBA00023004"/>
    </source>
</evidence>
<evidence type="ECO:0000256" key="6">
    <source>
        <dbReference type="ARBA" id="ARBA00023014"/>
    </source>
</evidence>
<dbReference type="SFLD" id="SFLDS00029">
    <property type="entry name" value="Radical_SAM"/>
    <property type="match status" value="1"/>
</dbReference>
<dbReference type="CDD" id="cd01335">
    <property type="entry name" value="Radical_SAM"/>
    <property type="match status" value="1"/>
</dbReference>
<dbReference type="EMBL" id="JACHEK010000002">
    <property type="protein sequence ID" value="MBB6143338.1"/>
    <property type="molecule type" value="Genomic_DNA"/>
</dbReference>
<dbReference type="Pfam" id="PF13186">
    <property type="entry name" value="SPASM"/>
    <property type="match status" value="1"/>
</dbReference>
<dbReference type="RefSeq" id="WP_050062231.1">
    <property type="nucleotide sequence ID" value="NZ_JACHEK010000002.1"/>
</dbReference>
<dbReference type="PANTHER" id="PTHR11228">
    <property type="entry name" value="RADICAL SAM DOMAIN PROTEIN"/>
    <property type="match status" value="1"/>
</dbReference>